<dbReference type="EMBL" id="NPEX01000117">
    <property type="protein sequence ID" value="RAI42916.1"/>
    <property type="molecule type" value="Genomic_DNA"/>
</dbReference>
<evidence type="ECO:0008006" key="4">
    <source>
        <dbReference type="Google" id="ProtNLM"/>
    </source>
</evidence>
<dbReference type="EMBL" id="NPEX01000137">
    <property type="protein sequence ID" value="RAI42635.1"/>
    <property type="molecule type" value="Genomic_DNA"/>
</dbReference>
<comment type="caution">
    <text evidence="2">The sequence shown here is derived from an EMBL/GenBank/DDBJ whole genome shotgun (WGS) entry which is preliminary data.</text>
</comment>
<gene>
    <name evidence="2" type="ORF">CH341_16920</name>
    <name evidence="1" type="ORF">CH341_18415</name>
</gene>
<protein>
    <recommendedName>
        <fullName evidence="4">Phage tail protein</fullName>
    </recommendedName>
</protein>
<feature type="non-terminal residue" evidence="2">
    <location>
        <position position="69"/>
    </location>
</feature>
<accession>A0A327KXW2</accession>
<sequence>MTRPSATGPEILARRLREARRSLKPPPVLTLVEWADTYRQVSPKTSASPGQWKTAAQPVAYGPFLAVTT</sequence>
<evidence type="ECO:0000313" key="1">
    <source>
        <dbReference type="EMBL" id="RAI42635.1"/>
    </source>
</evidence>
<name>A0A327KXW2_9BRAD</name>
<evidence type="ECO:0000313" key="2">
    <source>
        <dbReference type="EMBL" id="RAI42916.1"/>
    </source>
</evidence>
<proteinExistence type="predicted"/>
<keyword evidence="3" id="KW-1185">Reference proteome</keyword>
<organism evidence="2 3">
    <name type="scientific">Rhodoplanes roseus</name>
    <dbReference type="NCBI Taxonomy" id="29409"/>
    <lineage>
        <taxon>Bacteria</taxon>
        <taxon>Pseudomonadati</taxon>
        <taxon>Pseudomonadota</taxon>
        <taxon>Alphaproteobacteria</taxon>
        <taxon>Hyphomicrobiales</taxon>
        <taxon>Nitrobacteraceae</taxon>
        <taxon>Rhodoplanes</taxon>
    </lineage>
</organism>
<evidence type="ECO:0000313" key="3">
    <source>
        <dbReference type="Proteomes" id="UP000249130"/>
    </source>
</evidence>
<reference evidence="2 3" key="1">
    <citation type="submission" date="2017-07" db="EMBL/GenBank/DDBJ databases">
        <title>Draft Genome Sequences of Select Purple Nonsulfur Bacteria.</title>
        <authorList>
            <person name="Lasarre B."/>
            <person name="Mckinlay J.B."/>
        </authorList>
    </citation>
    <scope>NUCLEOTIDE SEQUENCE [LARGE SCALE GENOMIC DNA]</scope>
    <source>
        <strain evidence="2 3">DSM 5909</strain>
    </source>
</reference>
<dbReference type="Proteomes" id="UP000249130">
    <property type="component" value="Unassembled WGS sequence"/>
</dbReference>
<dbReference type="AlphaFoldDB" id="A0A327KXW2"/>